<dbReference type="AlphaFoldDB" id="A0A6M1U6T2"/>
<dbReference type="EMBL" id="JAALFE010000005">
    <property type="protein sequence ID" value="NGQ90743.1"/>
    <property type="molecule type" value="Genomic_DNA"/>
</dbReference>
<dbReference type="Proteomes" id="UP000474758">
    <property type="component" value="Unassembled WGS sequence"/>
</dbReference>
<protein>
    <submittedName>
        <fullName evidence="2">Uncharacterized protein</fullName>
    </submittedName>
</protein>
<comment type="caution">
    <text evidence="2">The sequence shown here is derived from an EMBL/GenBank/DDBJ whole genome shotgun (WGS) entry which is preliminary data.</text>
</comment>
<evidence type="ECO:0000313" key="2">
    <source>
        <dbReference type="EMBL" id="NGQ90743.1"/>
    </source>
</evidence>
<feature type="region of interest" description="Disordered" evidence="1">
    <location>
        <begin position="1"/>
        <end position="24"/>
    </location>
</feature>
<accession>A0A6M1U6T2</accession>
<keyword evidence="3" id="KW-1185">Reference proteome</keyword>
<name>A0A6M1U6T2_9RHOB</name>
<dbReference type="RefSeq" id="WP_165048535.1">
    <property type="nucleotide sequence ID" value="NZ_JAALFE010000005.1"/>
</dbReference>
<evidence type="ECO:0000313" key="3">
    <source>
        <dbReference type="Proteomes" id="UP000474758"/>
    </source>
</evidence>
<proteinExistence type="predicted"/>
<gene>
    <name evidence="2" type="ORF">G5V65_07515</name>
</gene>
<sequence>MTILRNFTPASGPLGETMADRARRQRRAAVASRLPCIIQTSSDGTRVEEHHFPRIPRLSEVLSRLGPNAVLVGIRFGQIGEGSGKPAAILPFTDSRA</sequence>
<evidence type="ECO:0000256" key="1">
    <source>
        <dbReference type="SAM" id="MobiDB-lite"/>
    </source>
</evidence>
<organism evidence="2 3">
    <name type="scientific">Paragemmobacter kunshanensis</name>
    <dbReference type="NCBI Taxonomy" id="2583234"/>
    <lineage>
        <taxon>Bacteria</taxon>
        <taxon>Pseudomonadati</taxon>
        <taxon>Pseudomonadota</taxon>
        <taxon>Alphaproteobacteria</taxon>
        <taxon>Rhodobacterales</taxon>
        <taxon>Paracoccaceae</taxon>
        <taxon>Paragemmobacter</taxon>
    </lineage>
</organism>
<reference evidence="2 3" key="1">
    <citation type="submission" date="2020-02" db="EMBL/GenBank/DDBJ databases">
        <title>Rhodobacter translucens sp. nov., a novel bacterium isolated from activated sludge.</title>
        <authorList>
            <person name="Liu J."/>
        </authorList>
    </citation>
    <scope>NUCLEOTIDE SEQUENCE [LARGE SCALE GENOMIC DNA]</scope>
    <source>
        <strain evidence="2 3">HX-7-19</strain>
    </source>
</reference>